<keyword evidence="12" id="KW-1185">Reference proteome</keyword>
<protein>
    <recommendedName>
        <fullName evidence="1">non-specific serine/threonine protein kinase</fullName>
        <ecNumber evidence="1">2.7.11.1</ecNumber>
    </recommendedName>
</protein>
<dbReference type="InterPro" id="IPR008271">
    <property type="entry name" value="Ser/Thr_kinase_AS"/>
</dbReference>
<evidence type="ECO:0000256" key="5">
    <source>
        <dbReference type="ARBA" id="ARBA00022777"/>
    </source>
</evidence>
<keyword evidence="5 11" id="KW-0418">Kinase</keyword>
<dbReference type="GO" id="GO:0004674">
    <property type="term" value="F:protein serine/threonine kinase activity"/>
    <property type="evidence" value="ECO:0007669"/>
    <property type="project" value="UniProtKB-KW"/>
</dbReference>
<evidence type="ECO:0000256" key="2">
    <source>
        <dbReference type="ARBA" id="ARBA00022527"/>
    </source>
</evidence>
<feature type="transmembrane region" description="Helical" evidence="9">
    <location>
        <begin position="372"/>
        <end position="394"/>
    </location>
</feature>
<evidence type="ECO:0000259" key="10">
    <source>
        <dbReference type="PROSITE" id="PS50011"/>
    </source>
</evidence>
<name>A0A1D8B3V8_9ACTO</name>
<dbReference type="KEGG" id="phon:BH719_08145"/>
<dbReference type="STRING" id="178339.BH719_08145"/>
<gene>
    <name evidence="11" type="ORF">BH719_08145</name>
</gene>
<dbReference type="PROSITE" id="PS00108">
    <property type="entry name" value="PROTEIN_KINASE_ST"/>
    <property type="match status" value="1"/>
</dbReference>
<dbReference type="InterPro" id="IPR017441">
    <property type="entry name" value="Protein_kinase_ATP_BS"/>
</dbReference>
<evidence type="ECO:0000256" key="6">
    <source>
        <dbReference type="ARBA" id="ARBA00022840"/>
    </source>
</evidence>
<dbReference type="AlphaFoldDB" id="A0A1D8B3V8"/>
<dbReference type="Pfam" id="PF00069">
    <property type="entry name" value="Pkinase"/>
    <property type="match status" value="1"/>
</dbReference>
<evidence type="ECO:0000313" key="12">
    <source>
        <dbReference type="Proteomes" id="UP000095214"/>
    </source>
</evidence>
<evidence type="ECO:0000256" key="8">
    <source>
        <dbReference type="SAM" id="MobiDB-lite"/>
    </source>
</evidence>
<dbReference type="InterPro" id="IPR000719">
    <property type="entry name" value="Prot_kinase_dom"/>
</dbReference>
<dbReference type="GO" id="GO:0005524">
    <property type="term" value="F:ATP binding"/>
    <property type="evidence" value="ECO:0007669"/>
    <property type="project" value="UniProtKB-UniRule"/>
</dbReference>
<dbReference type="Proteomes" id="UP000095214">
    <property type="component" value="Chromosome"/>
</dbReference>
<sequence length="509" mass="54086">MSTAGMVVPGPAIPGFRFVRPLGMGGFADVYLYHQALPSRDVAIKIVRAQGDARGTEELHREADAMTLLAGHPAVVELHGVGTTSDGRAYLVMEYCPVADVLSQVRAKPMALDRALDFMIQICGGVEVFHRQGYVHRDIKPSNIMLDAYGQPVLADFGVASPKGELEVGAFDGFSVLWAPPEQQDASNPATPQQDVWALASTTWTLVTGRSPFEDPIGDNSAASIAMRVQRGRIRSLGRADAPPELEEVLRAALDIDPDKRTPTAQAFGEGLQSVQRAMGLPVTKMEVKESKTNAVFGLTSDAIDAKTRLRGAVRIDPEGTRMRALKYDFGDQVPAAPVADSWEVERVDGAEAAPESAKKQEEPERSKRTPFATILVLFLVGALVTAGLITAILTQQGTVNRVPGTETPSTGSETADPVGQPPPVVTGLAGDYADGTITWTWSAPENTSPETVEYSYAATGPDGDKNGTTEGTTVTLPAASGRNCVDIATVAVVTRRASDPIRACVDVP</sequence>
<dbReference type="SMART" id="SM00220">
    <property type="entry name" value="S_TKc"/>
    <property type="match status" value="1"/>
</dbReference>
<evidence type="ECO:0000256" key="7">
    <source>
        <dbReference type="PROSITE-ProRule" id="PRU10141"/>
    </source>
</evidence>
<dbReference type="RefSeq" id="WP_009744354.1">
    <property type="nucleotide sequence ID" value="NZ_CP017298.1"/>
</dbReference>
<reference evidence="11 12" key="1">
    <citation type="submission" date="2016-09" db="EMBL/GenBank/DDBJ databases">
        <title>Complete genome sequence of Actinomyces hongkongensis HKU8.</title>
        <authorList>
            <person name="Gao Y.-X."/>
            <person name="Zhou Y.-Y."/>
            <person name="Xie Y."/>
            <person name="Wang M."/>
            <person name="Wang S.-J."/>
            <person name="Shen S.-G."/>
        </authorList>
    </citation>
    <scope>NUCLEOTIDE SEQUENCE [LARGE SCALE GENOMIC DNA]</scope>
    <source>
        <strain evidence="11 12">HKU8</strain>
    </source>
</reference>
<keyword evidence="9" id="KW-0812">Transmembrane</keyword>
<evidence type="ECO:0000256" key="1">
    <source>
        <dbReference type="ARBA" id="ARBA00012513"/>
    </source>
</evidence>
<feature type="binding site" evidence="7">
    <location>
        <position position="45"/>
    </location>
    <ligand>
        <name>ATP</name>
        <dbReference type="ChEBI" id="CHEBI:30616"/>
    </ligand>
</feature>
<feature type="region of interest" description="Disordered" evidence="8">
    <location>
        <begin position="401"/>
        <end position="422"/>
    </location>
</feature>
<dbReference type="PROSITE" id="PS00107">
    <property type="entry name" value="PROTEIN_KINASE_ATP"/>
    <property type="match status" value="1"/>
</dbReference>
<dbReference type="PANTHER" id="PTHR43289:SF6">
    <property type="entry name" value="SERINE_THREONINE-PROTEIN KINASE NEKL-3"/>
    <property type="match status" value="1"/>
</dbReference>
<evidence type="ECO:0000313" key="11">
    <source>
        <dbReference type="EMBL" id="AOS47816.1"/>
    </source>
</evidence>
<proteinExistence type="predicted"/>
<keyword evidence="9" id="KW-1133">Transmembrane helix</keyword>
<evidence type="ECO:0000256" key="4">
    <source>
        <dbReference type="ARBA" id="ARBA00022741"/>
    </source>
</evidence>
<dbReference type="SUPFAM" id="SSF56112">
    <property type="entry name" value="Protein kinase-like (PK-like)"/>
    <property type="match status" value="1"/>
</dbReference>
<keyword evidence="3" id="KW-0808">Transferase</keyword>
<keyword evidence="4 7" id="KW-0547">Nucleotide-binding</keyword>
<accession>A0A1D8B3V8</accession>
<dbReference type="EC" id="2.7.11.1" evidence="1"/>
<dbReference type="EMBL" id="CP017298">
    <property type="protein sequence ID" value="AOS47816.1"/>
    <property type="molecule type" value="Genomic_DNA"/>
</dbReference>
<dbReference type="Gene3D" id="1.10.510.10">
    <property type="entry name" value="Transferase(Phosphotransferase) domain 1"/>
    <property type="match status" value="1"/>
</dbReference>
<dbReference type="PROSITE" id="PS50011">
    <property type="entry name" value="PROTEIN_KINASE_DOM"/>
    <property type="match status" value="1"/>
</dbReference>
<keyword evidence="6 7" id="KW-0067">ATP-binding</keyword>
<dbReference type="OrthoDB" id="9762169at2"/>
<dbReference type="CDD" id="cd14014">
    <property type="entry name" value="STKc_PknB_like"/>
    <property type="match status" value="1"/>
</dbReference>
<organism evidence="11 12">
    <name type="scientific">Pauljensenia hongkongensis</name>
    <dbReference type="NCBI Taxonomy" id="178339"/>
    <lineage>
        <taxon>Bacteria</taxon>
        <taxon>Bacillati</taxon>
        <taxon>Actinomycetota</taxon>
        <taxon>Actinomycetes</taxon>
        <taxon>Actinomycetales</taxon>
        <taxon>Actinomycetaceae</taxon>
        <taxon>Pauljensenia</taxon>
    </lineage>
</organism>
<dbReference type="PANTHER" id="PTHR43289">
    <property type="entry name" value="MITOGEN-ACTIVATED PROTEIN KINASE KINASE KINASE 20-RELATED"/>
    <property type="match status" value="1"/>
</dbReference>
<dbReference type="InterPro" id="IPR011009">
    <property type="entry name" value="Kinase-like_dom_sf"/>
</dbReference>
<keyword evidence="9" id="KW-0472">Membrane</keyword>
<keyword evidence="2" id="KW-0723">Serine/threonine-protein kinase</keyword>
<evidence type="ECO:0000256" key="3">
    <source>
        <dbReference type="ARBA" id="ARBA00022679"/>
    </source>
</evidence>
<feature type="domain" description="Protein kinase" evidence="10">
    <location>
        <begin position="16"/>
        <end position="275"/>
    </location>
</feature>
<evidence type="ECO:0000256" key="9">
    <source>
        <dbReference type="SAM" id="Phobius"/>
    </source>
</evidence>